<evidence type="ECO:0000313" key="1">
    <source>
        <dbReference type="EMBL" id="QMV72987.1"/>
    </source>
</evidence>
<evidence type="ECO:0000313" key="2">
    <source>
        <dbReference type="Proteomes" id="UP000515240"/>
    </source>
</evidence>
<gene>
    <name evidence="1" type="ORF">HS961_09120</name>
</gene>
<sequence length="113" mass="12661">MNDIANPTLQPPQVIQILEHCRPYAEAGDLIRLHPGEEFQGDGIYALQYLLPTRTWHGLRRVRNGADGLEIEDPDGSWVEVGERRAALLLIGKVERVFLSEGEVIEPVSPTLH</sequence>
<keyword evidence="2" id="KW-1185">Reference proteome</keyword>
<organism evidence="1 2">
    <name type="scientific">Comamonas piscis</name>
    <dbReference type="NCBI Taxonomy" id="1562974"/>
    <lineage>
        <taxon>Bacteria</taxon>
        <taxon>Pseudomonadati</taxon>
        <taxon>Pseudomonadota</taxon>
        <taxon>Betaproteobacteria</taxon>
        <taxon>Burkholderiales</taxon>
        <taxon>Comamonadaceae</taxon>
        <taxon>Comamonas</taxon>
    </lineage>
</organism>
<protein>
    <submittedName>
        <fullName evidence="1">Uncharacterized protein</fullName>
    </submittedName>
</protein>
<dbReference type="Proteomes" id="UP000515240">
    <property type="component" value="Chromosome"/>
</dbReference>
<dbReference type="EMBL" id="CP058554">
    <property type="protein sequence ID" value="QMV72987.1"/>
    <property type="molecule type" value="Genomic_DNA"/>
</dbReference>
<proteinExistence type="predicted"/>
<accession>A0A7G5EG62</accession>
<dbReference type="AlphaFoldDB" id="A0A7G5EG62"/>
<name>A0A7G5EG62_9BURK</name>
<reference evidence="1 2" key="1">
    <citation type="journal article" date="2020" name="G3 (Bethesda)">
        <title>CeMbio - The Caenorhabditis elegans Microbiome Resource.</title>
        <authorList>
            <person name="Dirksen P."/>
            <person name="Assie A."/>
            <person name="Zimmermann J."/>
            <person name="Zhang F."/>
            <person name="Tietje A.M."/>
            <person name="Marsh S.A."/>
            <person name="Felix M.A."/>
            <person name="Shapira M."/>
            <person name="Kaleta C."/>
            <person name="Schulenburg H."/>
            <person name="Samuel B."/>
        </authorList>
    </citation>
    <scope>NUCLEOTIDE SEQUENCE [LARGE SCALE GENOMIC DNA]</scope>
    <source>
        <strain evidence="1 2">BIGb0172</strain>
    </source>
</reference>
<dbReference type="RefSeq" id="WP_182327393.1">
    <property type="nucleotide sequence ID" value="NZ_CP058554.1"/>
</dbReference>
<dbReference type="KEGG" id="cpis:HS961_09120"/>